<evidence type="ECO:0000313" key="1">
    <source>
        <dbReference type="EMBL" id="GAO46212.1"/>
    </source>
</evidence>
<comment type="caution">
    <text evidence="1">The sequence shown here is derived from an EMBL/GenBank/DDBJ whole genome shotgun (WGS) entry which is preliminary data.</text>
</comment>
<dbReference type="AlphaFoldDB" id="A0A0E9N8I4"/>
<organism evidence="1 2">
    <name type="scientific">Saitoella complicata (strain BCRC 22490 / CBS 7301 / JCM 7358 / NBRC 10748 / NRRL Y-17804)</name>
    <dbReference type="NCBI Taxonomy" id="698492"/>
    <lineage>
        <taxon>Eukaryota</taxon>
        <taxon>Fungi</taxon>
        <taxon>Dikarya</taxon>
        <taxon>Ascomycota</taxon>
        <taxon>Taphrinomycotina</taxon>
        <taxon>Taphrinomycotina incertae sedis</taxon>
        <taxon>Saitoella</taxon>
    </lineage>
</organism>
<evidence type="ECO:0000313" key="2">
    <source>
        <dbReference type="Proteomes" id="UP000033140"/>
    </source>
</evidence>
<keyword evidence="2" id="KW-1185">Reference proteome</keyword>
<dbReference type="Proteomes" id="UP000033140">
    <property type="component" value="Unassembled WGS sequence"/>
</dbReference>
<reference evidence="1 2" key="3">
    <citation type="journal article" date="2015" name="Genome Announc.">
        <title>Draft Genome Sequence of the Archiascomycetous Yeast Saitoella complicata.</title>
        <authorList>
            <person name="Yamauchi K."/>
            <person name="Kondo S."/>
            <person name="Hamamoto M."/>
            <person name="Takahashi Y."/>
            <person name="Ogura Y."/>
            <person name="Hayashi T."/>
            <person name="Nishida H."/>
        </authorList>
    </citation>
    <scope>NUCLEOTIDE SEQUENCE [LARGE SCALE GENOMIC DNA]</scope>
    <source>
        <strain evidence="1 2">NRRL Y-17804</strain>
    </source>
</reference>
<dbReference type="EMBL" id="BACD03000003">
    <property type="protein sequence ID" value="GAO46212.1"/>
    <property type="molecule type" value="Genomic_DNA"/>
</dbReference>
<proteinExistence type="predicted"/>
<protein>
    <submittedName>
        <fullName evidence="1">Uncharacterized protein</fullName>
    </submittedName>
</protein>
<sequence length="133" mass="15200">MMSELICSRDGIIRLLTGRADIETVFADKGFNETQSTSRNYFKTRKYIGTAINDSQNQAVEHVTEHCQQREEIIDAFEATRNLLAAKEEEGETEGLADVRQMSDETTMKLKTAIGLPWTQATRSCWVFFNRKD</sequence>
<gene>
    <name evidence="1" type="ORF">G7K_0447-t1</name>
</gene>
<reference evidence="1 2" key="1">
    <citation type="journal article" date="2011" name="J. Gen. Appl. Microbiol.">
        <title>Draft genome sequencing of the enigmatic yeast Saitoella complicata.</title>
        <authorList>
            <person name="Nishida H."/>
            <person name="Hamamoto M."/>
            <person name="Sugiyama J."/>
        </authorList>
    </citation>
    <scope>NUCLEOTIDE SEQUENCE [LARGE SCALE GENOMIC DNA]</scope>
    <source>
        <strain evidence="1 2">NRRL Y-17804</strain>
    </source>
</reference>
<reference evidence="1 2" key="2">
    <citation type="journal article" date="2014" name="J. Gen. Appl. Microbiol.">
        <title>The early diverging ascomycetous budding yeast Saitoella complicata has three histone deacetylases belonging to the Clr6, Hos2, and Rpd3 lineages.</title>
        <authorList>
            <person name="Nishida H."/>
            <person name="Matsumoto T."/>
            <person name="Kondo S."/>
            <person name="Hamamoto M."/>
            <person name="Yoshikawa H."/>
        </authorList>
    </citation>
    <scope>NUCLEOTIDE SEQUENCE [LARGE SCALE GENOMIC DNA]</scope>
    <source>
        <strain evidence="1 2">NRRL Y-17804</strain>
    </source>
</reference>
<accession>A0A0E9N8I4</accession>
<name>A0A0E9N8I4_SAICN</name>